<gene>
    <name evidence="1" type="primary">sfsA</name>
    <name evidence="4" type="ORF">C7435_1241</name>
</gene>
<dbReference type="InterPro" id="IPR040452">
    <property type="entry name" value="SfsA_C"/>
</dbReference>
<dbReference type="InterPro" id="IPR005224">
    <property type="entry name" value="SfsA"/>
</dbReference>
<comment type="caution">
    <text evidence="4">The sequence shown here is derived from an EMBL/GenBank/DDBJ whole genome shotgun (WGS) entry which is preliminary data.</text>
</comment>
<dbReference type="Pfam" id="PF17746">
    <property type="entry name" value="SfsA_N"/>
    <property type="match status" value="1"/>
</dbReference>
<reference evidence="4 5" key="1">
    <citation type="submission" date="2018-10" db="EMBL/GenBank/DDBJ databases">
        <title>Genomic Encyclopedia of Type Strains, Phase IV (KMG-IV): sequencing the most valuable type-strain genomes for metagenomic binning, comparative biology and taxonomic classification.</title>
        <authorList>
            <person name="Goeker M."/>
        </authorList>
    </citation>
    <scope>NUCLEOTIDE SEQUENCE [LARGE SCALE GENOMIC DNA]</scope>
    <source>
        <strain evidence="4 5">DSM 4734</strain>
    </source>
</reference>
<dbReference type="GO" id="GO:0003677">
    <property type="term" value="F:DNA binding"/>
    <property type="evidence" value="ECO:0007669"/>
    <property type="project" value="InterPro"/>
</dbReference>
<dbReference type="EMBL" id="RBIM01000003">
    <property type="protein sequence ID" value="RKR00043.1"/>
    <property type="molecule type" value="Genomic_DNA"/>
</dbReference>
<dbReference type="InterPro" id="IPR041465">
    <property type="entry name" value="SfsA_N"/>
</dbReference>
<comment type="similarity">
    <text evidence="1">Belongs to the SfsA family.</text>
</comment>
<dbReference type="Pfam" id="PF03749">
    <property type="entry name" value="SfsA"/>
    <property type="match status" value="1"/>
</dbReference>
<dbReference type="PANTHER" id="PTHR30545:SF2">
    <property type="entry name" value="SUGAR FERMENTATION STIMULATION PROTEIN A"/>
    <property type="match status" value="1"/>
</dbReference>
<dbReference type="PANTHER" id="PTHR30545">
    <property type="entry name" value="SUGAR FERMENTATION STIMULATION PROTEIN A"/>
    <property type="match status" value="1"/>
</dbReference>
<evidence type="ECO:0000259" key="2">
    <source>
        <dbReference type="Pfam" id="PF03749"/>
    </source>
</evidence>
<accession>A0A495DCQ1</accession>
<feature type="domain" description="Sugar fermentation stimulation protein C-terminal" evidence="2">
    <location>
        <begin position="83"/>
        <end position="221"/>
    </location>
</feature>
<organism evidence="4 5">
    <name type="scientific">Maricaulis maris</name>
    <dbReference type="NCBI Taxonomy" id="74318"/>
    <lineage>
        <taxon>Bacteria</taxon>
        <taxon>Pseudomonadati</taxon>
        <taxon>Pseudomonadota</taxon>
        <taxon>Alphaproteobacteria</taxon>
        <taxon>Maricaulales</taxon>
        <taxon>Maricaulaceae</taxon>
        <taxon>Maricaulis</taxon>
    </lineage>
</organism>
<name>A0A495DCQ1_9PROT</name>
<dbReference type="CDD" id="cd22359">
    <property type="entry name" value="SfsA-like_bacterial"/>
    <property type="match status" value="1"/>
</dbReference>
<dbReference type="Proteomes" id="UP000273675">
    <property type="component" value="Unassembled WGS sequence"/>
</dbReference>
<dbReference type="OrthoDB" id="9802365at2"/>
<dbReference type="NCBIfam" id="TIGR00230">
    <property type="entry name" value="sfsA"/>
    <property type="match status" value="1"/>
</dbReference>
<sequence length="235" mass="25629">MKFATALIPGTLVKRYKRFFADVELDGGEIVTAHCANTGAMTGIKDPGLRVWLSRSDNPKRKLKYTWELVEAEGTIIGALPNLANALAEEAVNAGVIGELTGYDSLRREVKYGENSRIDLLLEDGGKPPCWVEVKNVHWQRGPGIAEFPDGVTSRGAKHLVELANQVAAGERAVQLFIVQRSDCEVLRPAEDIDPVYAETLRTSAAAGVEVLAYACDVSPTAVTITRPMRVELRQ</sequence>
<evidence type="ECO:0000256" key="1">
    <source>
        <dbReference type="HAMAP-Rule" id="MF_00095"/>
    </source>
</evidence>
<dbReference type="Gene3D" id="2.40.50.580">
    <property type="match status" value="1"/>
</dbReference>
<feature type="domain" description="SfsA N-terminal OB" evidence="3">
    <location>
        <begin position="13"/>
        <end position="78"/>
    </location>
</feature>
<dbReference type="FunFam" id="2.40.50.580:FF:000001">
    <property type="entry name" value="Sugar fermentation stimulation protein A"/>
    <property type="match status" value="1"/>
</dbReference>
<evidence type="ECO:0000313" key="4">
    <source>
        <dbReference type="EMBL" id="RKR00043.1"/>
    </source>
</evidence>
<evidence type="ECO:0000313" key="5">
    <source>
        <dbReference type="Proteomes" id="UP000273675"/>
    </source>
</evidence>
<protein>
    <recommendedName>
        <fullName evidence="1">Sugar fermentation stimulation protein homolog</fullName>
    </recommendedName>
</protein>
<dbReference type="Gene3D" id="3.40.1350.60">
    <property type="match status" value="1"/>
</dbReference>
<dbReference type="HAMAP" id="MF_00095">
    <property type="entry name" value="SfsA"/>
    <property type="match status" value="1"/>
</dbReference>
<dbReference type="RefSeq" id="WP_121210445.1">
    <property type="nucleotide sequence ID" value="NZ_RBIM01000003.1"/>
</dbReference>
<dbReference type="AlphaFoldDB" id="A0A495DCQ1"/>
<evidence type="ECO:0000259" key="3">
    <source>
        <dbReference type="Pfam" id="PF17746"/>
    </source>
</evidence>
<proteinExistence type="inferred from homology"/>